<protein>
    <submittedName>
        <fullName evidence="6">Oligopeptide transport ATP-binding protein OppF</fullName>
    </submittedName>
</protein>
<dbReference type="GO" id="GO:0055085">
    <property type="term" value="P:transmembrane transport"/>
    <property type="evidence" value="ECO:0007669"/>
    <property type="project" value="UniProtKB-ARBA"/>
</dbReference>
<dbReference type="CDD" id="cd03257">
    <property type="entry name" value="ABC_NikE_OppD_transporters"/>
    <property type="match status" value="1"/>
</dbReference>
<reference evidence="6" key="1">
    <citation type="submission" date="2019-08" db="EMBL/GenBank/DDBJ databases">
        <authorList>
            <person name="Kucharzyk K."/>
            <person name="Murdoch R.W."/>
            <person name="Higgins S."/>
            <person name="Loffler F."/>
        </authorList>
    </citation>
    <scope>NUCLEOTIDE SEQUENCE</scope>
</reference>
<dbReference type="SMART" id="SM00382">
    <property type="entry name" value="AAA"/>
    <property type="match status" value="1"/>
</dbReference>
<dbReference type="Pfam" id="PF08352">
    <property type="entry name" value="oligo_HPY"/>
    <property type="match status" value="1"/>
</dbReference>
<dbReference type="InterPro" id="IPR050319">
    <property type="entry name" value="ABC_transp_ATP-bind"/>
</dbReference>
<sequence>MSDMILKVEHLTKEFKVHKSGGVSGSAGGSHALVRAVNDVSFSVAEGETFGIVGESGCGKSTTGRLILRLIDPTSGRIEFRGTDMTHLSGEALRGMRRKIQMVFQDPYASLNPRMNVAGNVGEPLEIHRLVSSKAERDEKVKELLATVGLNPDYYVRFPFEFSGGQRQRIGIARALSLSPELVIADEPVSALDVSLQAQIINLLQDLKAKKNLTYIFIAHDLGVVKHISDRIAVMYLGKIAEIADKREIFARPLHPYTQALFSSIPIPNPAKRRLRAPLGGDVPSPLAPPPGCLFHTRCSRVMDRCRVEVPALREVAPGHQVACHLY</sequence>
<dbReference type="GO" id="GO:0015833">
    <property type="term" value="P:peptide transport"/>
    <property type="evidence" value="ECO:0007669"/>
    <property type="project" value="InterPro"/>
</dbReference>
<evidence type="ECO:0000313" key="6">
    <source>
        <dbReference type="EMBL" id="MPL67800.1"/>
    </source>
</evidence>
<comment type="caution">
    <text evidence="6">The sequence shown here is derived from an EMBL/GenBank/DDBJ whole genome shotgun (WGS) entry which is preliminary data.</text>
</comment>
<dbReference type="FunFam" id="3.40.50.300:FF:000016">
    <property type="entry name" value="Oligopeptide ABC transporter ATP-binding component"/>
    <property type="match status" value="1"/>
</dbReference>
<dbReference type="InterPro" id="IPR003593">
    <property type="entry name" value="AAA+_ATPase"/>
</dbReference>
<gene>
    <name evidence="6" type="primary">oppF_6</name>
    <name evidence="6" type="ORF">SDC9_13503</name>
</gene>
<dbReference type="AlphaFoldDB" id="A0A644TLK7"/>
<dbReference type="PANTHER" id="PTHR43776">
    <property type="entry name" value="TRANSPORT ATP-BINDING PROTEIN"/>
    <property type="match status" value="1"/>
</dbReference>
<evidence type="ECO:0000259" key="5">
    <source>
        <dbReference type="PROSITE" id="PS50893"/>
    </source>
</evidence>
<keyword evidence="3" id="KW-0547">Nucleotide-binding</keyword>
<dbReference type="NCBIfam" id="TIGR01727">
    <property type="entry name" value="oligo_HPY"/>
    <property type="match status" value="1"/>
</dbReference>
<feature type="domain" description="ABC transporter" evidence="5">
    <location>
        <begin position="6"/>
        <end position="262"/>
    </location>
</feature>
<dbReference type="PANTHER" id="PTHR43776:SF7">
    <property type="entry name" value="D,D-DIPEPTIDE TRANSPORT ATP-BINDING PROTEIN DDPF-RELATED"/>
    <property type="match status" value="1"/>
</dbReference>
<dbReference type="PROSITE" id="PS00211">
    <property type="entry name" value="ABC_TRANSPORTER_1"/>
    <property type="match status" value="1"/>
</dbReference>
<dbReference type="GO" id="GO:0016887">
    <property type="term" value="F:ATP hydrolysis activity"/>
    <property type="evidence" value="ECO:0007669"/>
    <property type="project" value="InterPro"/>
</dbReference>
<proteinExistence type="inferred from homology"/>
<keyword evidence="4 6" id="KW-0067">ATP-binding</keyword>
<dbReference type="InterPro" id="IPR013563">
    <property type="entry name" value="Oligopep_ABC_C"/>
</dbReference>
<dbReference type="SUPFAM" id="SSF52540">
    <property type="entry name" value="P-loop containing nucleoside triphosphate hydrolases"/>
    <property type="match status" value="1"/>
</dbReference>
<evidence type="ECO:0000256" key="3">
    <source>
        <dbReference type="ARBA" id="ARBA00022741"/>
    </source>
</evidence>
<name>A0A644TLK7_9ZZZZ</name>
<comment type="similarity">
    <text evidence="1">Belongs to the ABC transporter superfamily.</text>
</comment>
<dbReference type="PROSITE" id="PS50893">
    <property type="entry name" value="ABC_TRANSPORTER_2"/>
    <property type="match status" value="1"/>
</dbReference>
<accession>A0A644TLK7</accession>
<dbReference type="InterPro" id="IPR017871">
    <property type="entry name" value="ABC_transporter-like_CS"/>
</dbReference>
<dbReference type="EMBL" id="VSSQ01000038">
    <property type="protein sequence ID" value="MPL67800.1"/>
    <property type="molecule type" value="Genomic_DNA"/>
</dbReference>
<dbReference type="InterPro" id="IPR027417">
    <property type="entry name" value="P-loop_NTPase"/>
</dbReference>
<evidence type="ECO:0000256" key="2">
    <source>
        <dbReference type="ARBA" id="ARBA00022448"/>
    </source>
</evidence>
<keyword evidence="2" id="KW-0813">Transport</keyword>
<organism evidence="6">
    <name type="scientific">bioreactor metagenome</name>
    <dbReference type="NCBI Taxonomy" id="1076179"/>
    <lineage>
        <taxon>unclassified sequences</taxon>
        <taxon>metagenomes</taxon>
        <taxon>ecological metagenomes</taxon>
    </lineage>
</organism>
<dbReference type="InterPro" id="IPR003439">
    <property type="entry name" value="ABC_transporter-like_ATP-bd"/>
</dbReference>
<dbReference type="GO" id="GO:0005524">
    <property type="term" value="F:ATP binding"/>
    <property type="evidence" value="ECO:0007669"/>
    <property type="project" value="UniProtKB-KW"/>
</dbReference>
<dbReference type="Pfam" id="PF00005">
    <property type="entry name" value="ABC_tran"/>
    <property type="match status" value="1"/>
</dbReference>
<dbReference type="Gene3D" id="3.40.50.300">
    <property type="entry name" value="P-loop containing nucleotide triphosphate hydrolases"/>
    <property type="match status" value="1"/>
</dbReference>
<evidence type="ECO:0000256" key="1">
    <source>
        <dbReference type="ARBA" id="ARBA00005417"/>
    </source>
</evidence>
<evidence type="ECO:0000256" key="4">
    <source>
        <dbReference type="ARBA" id="ARBA00022840"/>
    </source>
</evidence>